<keyword evidence="2" id="KW-1185">Reference proteome</keyword>
<organism evidence="1 2">
    <name type="scientific">Coccomyxa viridis</name>
    <dbReference type="NCBI Taxonomy" id="1274662"/>
    <lineage>
        <taxon>Eukaryota</taxon>
        <taxon>Viridiplantae</taxon>
        <taxon>Chlorophyta</taxon>
        <taxon>core chlorophytes</taxon>
        <taxon>Trebouxiophyceae</taxon>
        <taxon>Trebouxiophyceae incertae sedis</taxon>
        <taxon>Coccomyxaceae</taxon>
        <taxon>Coccomyxa</taxon>
    </lineage>
</organism>
<accession>A0AAV1I6M6</accession>
<reference evidence="1 2" key="1">
    <citation type="submission" date="2023-10" db="EMBL/GenBank/DDBJ databases">
        <authorList>
            <person name="Maclean D."/>
            <person name="Macfadyen A."/>
        </authorList>
    </citation>
    <scope>NUCLEOTIDE SEQUENCE [LARGE SCALE GENOMIC DNA]</scope>
</reference>
<dbReference type="EMBL" id="CAUYUE010000007">
    <property type="protein sequence ID" value="CAK0783003.1"/>
    <property type="molecule type" value="Genomic_DNA"/>
</dbReference>
<dbReference type="Proteomes" id="UP001314263">
    <property type="component" value="Unassembled WGS sequence"/>
</dbReference>
<evidence type="ECO:0000313" key="1">
    <source>
        <dbReference type="EMBL" id="CAK0783003.1"/>
    </source>
</evidence>
<protein>
    <submittedName>
        <fullName evidence="1">Uncharacterized protein</fullName>
    </submittedName>
</protein>
<name>A0AAV1I6M6_9CHLO</name>
<sequence>MGCCCKQLVELKGSRRHPGTQYIPAGAPQHVRVRRYGVCEISCWRGHYSDIAAAHSKVGMGTSKGARPTGDQEETSSAMLCRQQCVLWVCCAEGKLSLGS</sequence>
<gene>
    <name evidence="1" type="ORF">CVIRNUC_006198</name>
</gene>
<comment type="caution">
    <text evidence="1">The sequence shown here is derived from an EMBL/GenBank/DDBJ whole genome shotgun (WGS) entry which is preliminary data.</text>
</comment>
<evidence type="ECO:0000313" key="2">
    <source>
        <dbReference type="Proteomes" id="UP001314263"/>
    </source>
</evidence>
<dbReference type="AlphaFoldDB" id="A0AAV1I6M6"/>
<proteinExistence type="predicted"/>